<dbReference type="EMBL" id="BAABME010007182">
    <property type="protein sequence ID" value="GAA0170293.1"/>
    <property type="molecule type" value="Genomic_DNA"/>
</dbReference>
<comment type="catalytic activity">
    <reaction evidence="6 7">
        <text>hydroxymethylbilane = uroporphyrinogen III + H2O</text>
        <dbReference type="Rhea" id="RHEA:18965"/>
        <dbReference type="ChEBI" id="CHEBI:15377"/>
        <dbReference type="ChEBI" id="CHEBI:57308"/>
        <dbReference type="ChEBI" id="CHEBI:57845"/>
        <dbReference type="EC" id="4.2.1.75"/>
    </reaction>
</comment>
<name>A0AAV3R4V4_LITER</name>
<dbReference type="PANTHER" id="PTHR38042">
    <property type="entry name" value="UROPORPHYRINOGEN-III SYNTHASE, CHLOROPLASTIC"/>
    <property type="match status" value="1"/>
</dbReference>
<dbReference type="GO" id="GO:0004852">
    <property type="term" value="F:uroporphyrinogen-III synthase activity"/>
    <property type="evidence" value="ECO:0007669"/>
    <property type="project" value="UniProtKB-UniRule"/>
</dbReference>
<evidence type="ECO:0000259" key="8">
    <source>
        <dbReference type="Pfam" id="PF02602"/>
    </source>
</evidence>
<evidence type="ECO:0000313" key="10">
    <source>
        <dbReference type="Proteomes" id="UP001454036"/>
    </source>
</evidence>
<dbReference type="PANTHER" id="PTHR38042:SF1">
    <property type="entry name" value="UROPORPHYRINOGEN-III SYNTHASE, CHLOROPLASTIC"/>
    <property type="match status" value="1"/>
</dbReference>
<dbReference type="SUPFAM" id="SSF69618">
    <property type="entry name" value="HemD-like"/>
    <property type="match status" value="1"/>
</dbReference>
<keyword evidence="5 7" id="KW-0627">Porphyrin biosynthesis</keyword>
<dbReference type="Gene3D" id="3.40.50.10090">
    <property type="match status" value="2"/>
</dbReference>
<evidence type="ECO:0000313" key="9">
    <source>
        <dbReference type="EMBL" id="GAA0170293.1"/>
    </source>
</evidence>
<evidence type="ECO:0000256" key="5">
    <source>
        <dbReference type="ARBA" id="ARBA00023244"/>
    </source>
</evidence>
<dbReference type="InterPro" id="IPR039793">
    <property type="entry name" value="UROS/Hem4"/>
</dbReference>
<evidence type="ECO:0000256" key="7">
    <source>
        <dbReference type="RuleBase" id="RU366031"/>
    </source>
</evidence>
<reference evidence="9 10" key="1">
    <citation type="submission" date="2024-01" db="EMBL/GenBank/DDBJ databases">
        <title>The complete chloroplast genome sequence of Lithospermum erythrorhizon: insights into the phylogenetic relationship among Boraginaceae species and the maternal lineages of purple gromwells.</title>
        <authorList>
            <person name="Okada T."/>
            <person name="Watanabe K."/>
        </authorList>
    </citation>
    <scope>NUCLEOTIDE SEQUENCE [LARGE SCALE GENOMIC DNA]</scope>
</reference>
<evidence type="ECO:0000256" key="2">
    <source>
        <dbReference type="ARBA" id="ARBA00008133"/>
    </source>
</evidence>
<dbReference type="InterPro" id="IPR036108">
    <property type="entry name" value="4pyrrol_syn_uPrphyn_synt_sf"/>
</dbReference>
<dbReference type="Proteomes" id="UP001454036">
    <property type="component" value="Unassembled WGS sequence"/>
</dbReference>
<comment type="function">
    <text evidence="7">Catalyzes cyclization of the linear tetrapyrrole, hydroxymethylbilane, to the macrocyclic uroporphyrinogen III.</text>
</comment>
<keyword evidence="4 7" id="KW-0456">Lyase</keyword>
<accession>A0AAV3R4V4</accession>
<dbReference type="GO" id="GO:0006782">
    <property type="term" value="P:protoporphyrinogen IX biosynthetic process"/>
    <property type="evidence" value="ECO:0007669"/>
    <property type="project" value="UniProtKB-UniRule"/>
</dbReference>
<dbReference type="AlphaFoldDB" id="A0AAV3R4V4"/>
<gene>
    <name evidence="9" type="ORF">LIER_24590</name>
</gene>
<evidence type="ECO:0000256" key="4">
    <source>
        <dbReference type="ARBA" id="ARBA00023239"/>
    </source>
</evidence>
<organism evidence="9 10">
    <name type="scientific">Lithospermum erythrorhizon</name>
    <name type="common">Purple gromwell</name>
    <name type="synonym">Lithospermum officinale var. erythrorhizon</name>
    <dbReference type="NCBI Taxonomy" id="34254"/>
    <lineage>
        <taxon>Eukaryota</taxon>
        <taxon>Viridiplantae</taxon>
        <taxon>Streptophyta</taxon>
        <taxon>Embryophyta</taxon>
        <taxon>Tracheophyta</taxon>
        <taxon>Spermatophyta</taxon>
        <taxon>Magnoliopsida</taxon>
        <taxon>eudicotyledons</taxon>
        <taxon>Gunneridae</taxon>
        <taxon>Pentapetalae</taxon>
        <taxon>asterids</taxon>
        <taxon>lamiids</taxon>
        <taxon>Boraginales</taxon>
        <taxon>Boraginaceae</taxon>
        <taxon>Boraginoideae</taxon>
        <taxon>Lithospermeae</taxon>
        <taxon>Lithospermum</taxon>
    </lineage>
</organism>
<comment type="pathway">
    <text evidence="1 7">Porphyrin-containing compound metabolism; protoporphyrin-IX biosynthesis; coproporphyrinogen-III from 5-aminolevulinate: step 3/4.</text>
</comment>
<dbReference type="CDD" id="cd06578">
    <property type="entry name" value="HemD"/>
    <property type="match status" value="1"/>
</dbReference>
<dbReference type="Pfam" id="PF02602">
    <property type="entry name" value="HEM4"/>
    <property type="match status" value="1"/>
</dbReference>
<evidence type="ECO:0000256" key="1">
    <source>
        <dbReference type="ARBA" id="ARBA00004772"/>
    </source>
</evidence>
<dbReference type="InterPro" id="IPR003754">
    <property type="entry name" value="4pyrrol_synth_uPrphyn_synth"/>
</dbReference>
<keyword evidence="10" id="KW-1185">Reference proteome</keyword>
<dbReference type="GO" id="GO:0006780">
    <property type="term" value="P:uroporphyrinogen III biosynthetic process"/>
    <property type="evidence" value="ECO:0007669"/>
    <property type="project" value="UniProtKB-UniRule"/>
</dbReference>
<evidence type="ECO:0000256" key="6">
    <source>
        <dbReference type="ARBA" id="ARBA00048617"/>
    </source>
</evidence>
<protein>
    <recommendedName>
        <fullName evidence="3 7">Uroporphyrinogen-III synthase</fullName>
        <ecNumber evidence="3 7">4.2.1.75</ecNumber>
    </recommendedName>
</protein>
<comment type="similarity">
    <text evidence="2 7">Belongs to the uroporphyrinogen-III synthase family.</text>
</comment>
<dbReference type="GO" id="GO:0009507">
    <property type="term" value="C:chloroplast"/>
    <property type="evidence" value="ECO:0007669"/>
    <property type="project" value="TreeGrafter"/>
</dbReference>
<feature type="domain" description="Tetrapyrrole biosynthesis uroporphyrinogen III synthase" evidence="8">
    <location>
        <begin position="62"/>
        <end position="285"/>
    </location>
</feature>
<evidence type="ECO:0000256" key="3">
    <source>
        <dbReference type="ARBA" id="ARBA00013109"/>
    </source>
</evidence>
<sequence length="300" mass="32738">MSRLFISTPTPPPPSIATVKLRNKINSGRFYPVNTKTTSFCVRASEKPPNVVVTRERGKNDKLINALAKHGINCLELPLIQHMHLPDVKRLSSMLNETAFDWIVITSPEAGQVFLDAWKIAGTPSVKIGVVGAGTAGVFNEILPSLRQYIDIGFSPSKATGKTLASELPKNGDLKCRVLYPASAKASHDIEEGLSTRGFEVTRLNTYTTVPLQEVDQLILKQAHSAPVVSVASPSAIRVWVQLLPQSEDWPNSVACIGETTALAAKRLGLRNVYYPENPGLDGWVNSILEALEVHNQVRV</sequence>
<dbReference type="EC" id="4.2.1.75" evidence="3 7"/>
<dbReference type="FunFam" id="3.40.50.10090:FF:000009">
    <property type="entry name" value="Uroporphyrinogen-III synthase, chloroplastic"/>
    <property type="match status" value="1"/>
</dbReference>
<comment type="caution">
    <text evidence="9">The sequence shown here is derived from an EMBL/GenBank/DDBJ whole genome shotgun (WGS) entry which is preliminary data.</text>
</comment>
<proteinExistence type="inferred from homology"/>